<reference evidence="1" key="1">
    <citation type="submission" date="2018-05" db="EMBL/GenBank/DDBJ databases">
        <authorList>
            <person name="Lanie J.A."/>
            <person name="Ng W.-L."/>
            <person name="Kazmierczak K.M."/>
            <person name="Andrzejewski T.M."/>
            <person name="Davidsen T.M."/>
            <person name="Wayne K.J."/>
            <person name="Tettelin H."/>
            <person name="Glass J.I."/>
            <person name="Rusch D."/>
            <person name="Podicherti R."/>
            <person name="Tsui H.-C.T."/>
            <person name="Winkler M.E."/>
        </authorList>
    </citation>
    <scope>NUCLEOTIDE SEQUENCE</scope>
</reference>
<evidence type="ECO:0000313" key="1">
    <source>
        <dbReference type="EMBL" id="SVD76440.1"/>
    </source>
</evidence>
<accession>A0A382XZY7</accession>
<dbReference type="AlphaFoldDB" id="A0A382XZY7"/>
<organism evidence="1">
    <name type="scientific">marine metagenome</name>
    <dbReference type="NCBI Taxonomy" id="408172"/>
    <lineage>
        <taxon>unclassified sequences</taxon>
        <taxon>metagenomes</taxon>
        <taxon>ecological metagenomes</taxon>
    </lineage>
</organism>
<feature type="non-terminal residue" evidence="1">
    <location>
        <position position="1"/>
    </location>
</feature>
<proteinExistence type="predicted"/>
<dbReference type="EMBL" id="UINC01171728">
    <property type="protein sequence ID" value="SVD76440.1"/>
    <property type="molecule type" value="Genomic_DNA"/>
</dbReference>
<gene>
    <name evidence="1" type="ORF">METZ01_LOCUS429294</name>
</gene>
<sequence>VYFFSEKKFTLQQKLSVHDAVQQG</sequence>
<name>A0A382XZY7_9ZZZZ</name>
<protein>
    <submittedName>
        <fullName evidence="1">Uncharacterized protein</fullName>
    </submittedName>
</protein>